<dbReference type="AlphaFoldDB" id="A0AAQ4EJT3"/>
<dbReference type="EMBL" id="JARKHS020014783">
    <property type="protein sequence ID" value="KAK8774954.1"/>
    <property type="molecule type" value="Genomic_DNA"/>
</dbReference>
<keyword evidence="2" id="KW-1185">Reference proteome</keyword>
<dbReference type="GO" id="GO:0005886">
    <property type="term" value="C:plasma membrane"/>
    <property type="evidence" value="ECO:0007669"/>
    <property type="project" value="TreeGrafter"/>
</dbReference>
<evidence type="ECO:0000313" key="1">
    <source>
        <dbReference type="EMBL" id="KAK8774954.1"/>
    </source>
</evidence>
<dbReference type="GO" id="GO:0004222">
    <property type="term" value="F:metalloendopeptidase activity"/>
    <property type="evidence" value="ECO:0007669"/>
    <property type="project" value="InterPro"/>
</dbReference>
<gene>
    <name evidence="1" type="ORF">V5799_010513</name>
</gene>
<dbReference type="PANTHER" id="PTHR11733:SF167">
    <property type="entry name" value="FI17812P1-RELATED"/>
    <property type="match status" value="1"/>
</dbReference>
<dbReference type="SUPFAM" id="SSF55486">
    <property type="entry name" value="Metalloproteases ('zincins'), catalytic domain"/>
    <property type="match status" value="1"/>
</dbReference>
<accession>A0AAQ4EJT3</accession>
<evidence type="ECO:0000313" key="2">
    <source>
        <dbReference type="Proteomes" id="UP001321473"/>
    </source>
</evidence>
<comment type="caution">
    <text evidence="1">The sequence shown here is derived from an EMBL/GenBank/DDBJ whole genome shotgun (WGS) entry which is preliminary data.</text>
</comment>
<reference evidence="1 2" key="1">
    <citation type="journal article" date="2023" name="Arcadia Sci">
        <title>De novo assembly of a long-read Amblyomma americanum tick genome.</title>
        <authorList>
            <person name="Chou S."/>
            <person name="Poskanzer K.E."/>
            <person name="Rollins M."/>
            <person name="Thuy-Boun P.S."/>
        </authorList>
    </citation>
    <scope>NUCLEOTIDE SEQUENCE [LARGE SCALE GENOMIC DNA]</scope>
    <source>
        <strain evidence="1">F_SG_1</strain>
        <tissue evidence="1">Salivary glands</tissue>
    </source>
</reference>
<name>A0AAQ4EJT3_AMBAM</name>
<sequence>MGLVLGGGLTNASAYVTVQVVMEILRFDFFRRYEQQNARDVVTMCLNTTRQILFYTWPSLVANLTVNVSAVDASRKLYDDILDGVVDHMKLATWLELPSRLEAIDKVKNVRLIAVNPNITDLAATVSRQVNYSKLSRPPDDFVNSYIETAQLDTALRRDVGKEEYGLYGKLQLVGDVDYLKQWSLRSGAELFMPTLLTRPPLFYPEGVGEPFNYGTLGVLVAMALSSAVGRKGSRLSASGIEELWWTDQTVHNYDEASRCYEEQYRRLSNSTSAFIDEQRNQVFLWARAARIAFNSREEVGYLWPRYRCHVPVANMPEFSDAFSCRTHDRLNVEPKCPFL</sequence>
<dbReference type="Gene3D" id="1.10.1380.10">
    <property type="entry name" value="Neutral endopeptidase , domain2"/>
    <property type="match status" value="1"/>
</dbReference>
<dbReference type="Proteomes" id="UP001321473">
    <property type="component" value="Unassembled WGS sequence"/>
</dbReference>
<dbReference type="InterPro" id="IPR042089">
    <property type="entry name" value="Peptidase_M13_dom_2"/>
</dbReference>
<dbReference type="GO" id="GO:0016485">
    <property type="term" value="P:protein processing"/>
    <property type="evidence" value="ECO:0007669"/>
    <property type="project" value="TreeGrafter"/>
</dbReference>
<protein>
    <recommendedName>
        <fullName evidence="3">M13 family peptidase</fullName>
    </recommendedName>
</protein>
<dbReference type="PANTHER" id="PTHR11733">
    <property type="entry name" value="ZINC METALLOPROTEASE FAMILY M13 NEPRILYSIN-RELATED"/>
    <property type="match status" value="1"/>
</dbReference>
<dbReference type="InterPro" id="IPR000718">
    <property type="entry name" value="Peptidase_M13"/>
</dbReference>
<evidence type="ECO:0008006" key="3">
    <source>
        <dbReference type="Google" id="ProtNLM"/>
    </source>
</evidence>
<dbReference type="InterPro" id="IPR024079">
    <property type="entry name" value="MetalloPept_cat_dom_sf"/>
</dbReference>
<dbReference type="Gene3D" id="3.40.390.10">
    <property type="entry name" value="Collagenase (Catalytic Domain)"/>
    <property type="match status" value="2"/>
</dbReference>
<proteinExistence type="predicted"/>
<organism evidence="1 2">
    <name type="scientific">Amblyomma americanum</name>
    <name type="common">Lone star tick</name>
    <dbReference type="NCBI Taxonomy" id="6943"/>
    <lineage>
        <taxon>Eukaryota</taxon>
        <taxon>Metazoa</taxon>
        <taxon>Ecdysozoa</taxon>
        <taxon>Arthropoda</taxon>
        <taxon>Chelicerata</taxon>
        <taxon>Arachnida</taxon>
        <taxon>Acari</taxon>
        <taxon>Parasitiformes</taxon>
        <taxon>Ixodida</taxon>
        <taxon>Ixodoidea</taxon>
        <taxon>Ixodidae</taxon>
        <taxon>Amblyomminae</taxon>
        <taxon>Amblyomma</taxon>
    </lineage>
</organism>
<dbReference type="PROSITE" id="PS51885">
    <property type="entry name" value="NEPRILYSIN"/>
    <property type="match status" value="1"/>
</dbReference>